<organism evidence="2">
    <name type="scientific">marine sediment metagenome</name>
    <dbReference type="NCBI Taxonomy" id="412755"/>
    <lineage>
        <taxon>unclassified sequences</taxon>
        <taxon>metagenomes</taxon>
        <taxon>ecological metagenomes</taxon>
    </lineage>
</organism>
<comment type="caution">
    <text evidence="2">The sequence shown here is derived from an EMBL/GenBank/DDBJ whole genome shotgun (WGS) entry which is preliminary data.</text>
</comment>
<proteinExistence type="predicted"/>
<keyword evidence="1" id="KW-0812">Transmembrane</keyword>
<keyword evidence="1" id="KW-0472">Membrane</keyword>
<evidence type="ECO:0000256" key="1">
    <source>
        <dbReference type="SAM" id="Phobius"/>
    </source>
</evidence>
<dbReference type="AlphaFoldDB" id="A0A0F9SSG9"/>
<keyword evidence="1" id="KW-1133">Transmembrane helix</keyword>
<protein>
    <submittedName>
        <fullName evidence="2">Uncharacterized protein</fullName>
    </submittedName>
</protein>
<reference evidence="2" key="1">
    <citation type="journal article" date="2015" name="Nature">
        <title>Complex archaea that bridge the gap between prokaryotes and eukaryotes.</title>
        <authorList>
            <person name="Spang A."/>
            <person name="Saw J.H."/>
            <person name="Jorgensen S.L."/>
            <person name="Zaremba-Niedzwiedzka K."/>
            <person name="Martijn J."/>
            <person name="Lind A.E."/>
            <person name="van Eijk R."/>
            <person name="Schleper C."/>
            <person name="Guy L."/>
            <person name="Ettema T.J."/>
        </authorList>
    </citation>
    <scope>NUCLEOTIDE SEQUENCE</scope>
</reference>
<name>A0A0F9SSG9_9ZZZZ</name>
<accession>A0A0F9SSG9</accession>
<feature type="transmembrane region" description="Helical" evidence="1">
    <location>
        <begin position="58"/>
        <end position="79"/>
    </location>
</feature>
<dbReference type="EMBL" id="LAZR01001732">
    <property type="protein sequence ID" value="KKN39981.1"/>
    <property type="molecule type" value="Genomic_DNA"/>
</dbReference>
<sequence>MNDQFWADQLDPGERLLWTGRPKPRLSIRNFQLIGPFIGAAGTVVAGGLLLTYNDLPVSQSVILAVIIALVVLSLVRGLNIWSGLNRTRYALTTHRALFFKLEKDGTRVKAFPRSTETKPDVKPTNPPSVFFIRQESIDKAALVAHLGFEYIEDSNSLSALMATSYEGADK</sequence>
<evidence type="ECO:0000313" key="2">
    <source>
        <dbReference type="EMBL" id="KKN39981.1"/>
    </source>
</evidence>
<gene>
    <name evidence="2" type="ORF">LCGC14_0738010</name>
</gene>
<feature type="transmembrane region" description="Helical" evidence="1">
    <location>
        <begin position="31"/>
        <end position="52"/>
    </location>
</feature>